<keyword evidence="9 13" id="KW-0067">ATP-binding</keyword>
<dbReference type="RefSeq" id="WP_099323054.1">
    <property type="nucleotide sequence ID" value="NZ_AP023321.1"/>
</dbReference>
<evidence type="ECO:0000313" key="17">
    <source>
        <dbReference type="Proteomes" id="UP000593890"/>
    </source>
</evidence>
<comment type="cofactor">
    <cofactor evidence="13">
        <name>Zn(2+)</name>
        <dbReference type="ChEBI" id="CHEBI:29105"/>
    </cofactor>
    <text evidence="13">Binds 1 zinc ion per subunit.</text>
</comment>
<evidence type="ECO:0000256" key="7">
    <source>
        <dbReference type="ARBA" id="ARBA00022741"/>
    </source>
</evidence>
<dbReference type="Gene3D" id="3.40.50.620">
    <property type="entry name" value="HUPs"/>
    <property type="match status" value="1"/>
</dbReference>
<dbReference type="EC" id="6.1.1.16" evidence="13"/>
<sequence length="468" mass="52904">MKLYNTLTREKQEFQPMGEEATIYACGPTVYNFIHIGNARPLCVFDVLRRYMAYRGMPVRFVQNFTDVDDKIINKANSEGVSSTEIAERYIAEYWTDADGLNIQRATVHPKATENIDEIIDIVKTLIDKGYAYQSGSDVYFRTLKDEHYGKLSHQPIEDLESGARIDVSDVKEDALDFALWKGAKPGEPAWESPWGMGRPGWHIECSAMARRYLGKTIDIHCGGEDLVFPHHENEIAQSECANGAPFARFWVHNGFINVDKRKMSKSLGNFFTVREVAEKFGYEPIRYLMVSSHYRSPINYSLEIMEQCVAALDRLYTCRDNLNFALKNAVDGSADAGLLDRLGQYRSRFCAAMDDDLNTADAMGVVFEMVRDANTTLVGVDGVSKQSVQAALDALEELTGVLGLLYERGQESDDDLTAHVEELIEKRAKARKEKNWAEADRIRDQLKEEGIVLEDTPQGVKWSKKTV</sequence>
<comment type="subunit">
    <text evidence="3 13">Monomer.</text>
</comment>
<keyword evidence="11 13" id="KW-0030">Aminoacyl-tRNA synthetase</keyword>
<keyword evidence="4 13" id="KW-0963">Cytoplasm</keyword>
<evidence type="ECO:0000256" key="14">
    <source>
        <dbReference type="SAM" id="Coils"/>
    </source>
</evidence>
<dbReference type="PANTHER" id="PTHR10890">
    <property type="entry name" value="CYSTEINYL-TRNA SYNTHETASE"/>
    <property type="match status" value="1"/>
</dbReference>
<dbReference type="NCBIfam" id="TIGR00435">
    <property type="entry name" value="cysS"/>
    <property type="match status" value="1"/>
</dbReference>
<evidence type="ECO:0000256" key="8">
    <source>
        <dbReference type="ARBA" id="ARBA00022833"/>
    </source>
</evidence>
<keyword evidence="17" id="KW-1185">Reference proteome</keyword>
<evidence type="ECO:0000256" key="5">
    <source>
        <dbReference type="ARBA" id="ARBA00022598"/>
    </source>
</evidence>
<dbReference type="InterPro" id="IPR015273">
    <property type="entry name" value="Cys-tRNA-synt_Ia_DALR"/>
</dbReference>
<dbReference type="EMBL" id="AP023321">
    <property type="protein sequence ID" value="BCI59512.1"/>
    <property type="molecule type" value="Genomic_DNA"/>
</dbReference>
<accession>A0A7I8D1E3</accession>
<evidence type="ECO:0000256" key="10">
    <source>
        <dbReference type="ARBA" id="ARBA00022917"/>
    </source>
</evidence>
<evidence type="ECO:0000313" key="16">
    <source>
        <dbReference type="EMBL" id="BCI59512.1"/>
    </source>
</evidence>
<evidence type="ECO:0000256" key="6">
    <source>
        <dbReference type="ARBA" id="ARBA00022723"/>
    </source>
</evidence>
<proteinExistence type="inferred from homology"/>
<dbReference type="GO" id="GO:0006423">
    <property type="term" value="P:cysteinyl-tRNA aminoacylation"/>
    <property type="evidence" value="ECO:0007669"/>
    <property type="project" value="UniProtKB-UniRule"/>
</dbReference>
<evidence type="ECO:0000256" key="11">
    <source>
        <dbReference type="ARBA" id="ARBA00023146"/>
    </source>
</evidence>
<keyword evidence="14" id="KW-0175">Coiled coil</keyword>
<feature type="coiled-coil region" evidence="14">
    <location>
        <begin position="414"/>
        <end position="450"/>
    </location>
</feature>
<gene>
    <name evidence="13 16" type="primary">cysS</name>
    <name evidence="16" type="ORF">C12CBH8_01510</name>
</gene>
<dbReference type="CDD" id="cd00672">
    <property type="entry name" value="CysRS_core"/>
    <property type="match status" value="1"/>
</dbReference>
<keyword evidence="8 13" id="KW-0862">Zinc</keyword>
<feature type="binding site" evidence="13">
    <location>
        <position position="206"/>
    </location>
    <ligand>
        <name>Zn(2+)</name>
        <dbReference type="ChEBI" id="CHEBI:29105"/>
    </ligand>
</feature>
<feature type="binding site" evidence="13">
    <location>
        <position position="231"/>
    </location>
    <ligand>
        <name>Zn(2+)</name>
        <dbReference type="ChEBI" id="CHEBI:29105"/>
    </ligand>
</feature>
<keyword evidence="10 13" id="KW-0648">Protein biosynthesis</keyword>
<dbReference type="SMART" id="SM00840">
    <property type="entry name" value="DALR_2"/>
    <property type="match status" value="1"/>
</dbReference>
<dbReference type="CDD" id="cd07963">
    <property type="entry name" value="Anticodon_Ia_Cys"/>
    <property type="match status" value="1"/>
</dbReference>
<dbReference type="Gene3D" id="1.20.120.1910">
    <property type="entry name" value="Cysteine-tRNA ligase, C-terminal anti-codon recognition domain"/>
    <property type="match status" value="1"/>
</dbReference>
<dbReference type="Proteomes" id="UP000593890">
    <property type="component" value="Chromosome"/>
</dbReference>
<dbReference type="GO" id="GO:0004817">
    <property type="term" value="F:cysteine-tRNA ligase activity"/>
    <property type="evidence" value="ECO:0007669"/>
    <property type="project" value="UniProtKB-UniRule"/>
</dbReference>
<evidence type="ECO:0000256" key="13">
    <source>
        <dbReference type="HAMAP-Rule" id="MF_00041"/>
    </source>
</evidence>
<dbReference type="InterPro" id="IPR014729">
    <property type="entry name" value="Rossmann-like_a/b/a_fold"/>
</dbReference>
<dbReference type="KEGG" id="sman:C12CBH8_01510"/>
<dbReference type="PANTHER" id="PTHR10890:SF3">
    <property type="entry name" value="CYSTEINE--TRNA LIGASE, CYTOPLASMIC"/>
    <property type="match status" value="1"/>
</dbReference>
<dbReference type="GO" id="GO:0008270">
    <property type="term" value="F:zinc ion binding"/>
    <property type="evidence" value="ECO:0007669"/>
    <property type="project" value="UniProtKB-UniRule"/>
</dbReference>
<dbReference type="Pfam" id="PF01406">
    <property type="entry name" value="tRNA-synt_1e"/>
    <property type="match status" value="1"/>
</dbReference>
<comment type="catalytic activity">
    <reaction evidence="12 13">
        <text>tRNA(Cys) + L-cysteine + ATP = L-cysteinyl-tRNA(Cys) + AMP + diphosphate</text>
        <dbReference type="Rhea" id="RHEA:17773"/>
        <dbReference type="Rhea" id="RHEA-COMP:9661"/>
        <dbReference type="Rhea" id="RHEA-COMP:9679"/>
        <dbReference type="ChEBI" id="CHEBI:30616"/>
        <dbReference type="ChEBI" id="CHEBI:33019"/>
        <dbReference type="ChEBI" id="CHEBI:35235"/>
        <dbReference type="ChEBI" id="CHEBI:78442"/>
        <dbReference type="ChEBI" id="CHEBI:78517"/>
        <dbReference type="ChEBI" id="CHEBI:456215"/>
        <dbReference type="EC" id="6.1.1.16"/>
    </reaction>
</comment>
<evidence type="ECO:0000256" key="4">
    <source>
        <dbReference type="ARBA" id="ARBA00022490"/>
    </source>
</evidence>
<feature type="short sequence motif" description="'HIGH' region" evidence="13">
    <location>
        <begin position="28"/>
        <end position="38"/>
    </location>
</feature>
<dbReference type="GO" id="GO:0005829">
    <property type="term" value="C:cytosol"/>
    <property type="evidence" value="ECO:0007669"/>
    <property type="project" value="TreeGrafter"/>
</dbReference>
<dbReference type="GO" id="GO:0005524">
    <property type="term" value="F:ATP binding"/>
    <property type="evidence" value="ECO:0007669"/>
    <property type="project" value="UniProtKB-UniRule"/>
</dbReference>
<dbReference type="SUPFAM" id="SSF47323">
    <property type="entry name" value="Anticodon-binding domain of a subclass of class I aminoacyl-tRNA synthetases"/>
    <property type="match status" value="1"/>
</dbReference>
<keyword evidence="7 13" id="KW-0547">Nucleotide-binding</keyword>
<dbReference type="Pfam" id="PF09190">
    <property type="entry name" value="DALR_2"/>
    <property type="match status" value="1"/>
</dbReference>
<evidence type="ECO:0000259" key="15">
    <source>
        <dbReference type="SMART" id="SM00840"/>
    </source>
</evidence>
<dbReference type="InterPro" id="IPR032678">
    <property type="entry name" value="tRNA-synt_1_cat_dom"/>
</dbReference>
<dbReference type="InterPro" id="IPR056411">
    <property type="entry name" value="CysS_C"/>
</dbReference>
<feature type="domain" description="Cysteinyl-tRNA synthetase class Ia DALR" evidence="15">
    <location>
        <begin position="349"/>
        <end position="414"/>
    </location>
</feature>
<dbReference type="FunFam" id="3.40.50.620:FF:000009">
    <property type="entry name" value="Cysteine--tRNA ligase"/>
    <property type="match status" value="1"/>
</dbReference>
<evidence type="ECO:0000256" key="12">
    <source>
        <dbReference type="ARBA" id="ARBA00047398"/>
    </source>
</evidence>
<reference evidence="17" key="1">
    <citation type="submission" date="2020-07" db="EMBL/GenBank/DDBJ databases">
        <title>Complete genome sequencing of Clostridia bacterium strain 12CBH8.</title>
        <authorList>
            <person name="Sakamoto M."/>
            <person name="Murakami T."/>
            <person name="Mori H."/>
        </authorList>
    </citation>
    <scope>NUCLEOTIDE SEQUENCE [LARGE SCALE GENOMIC DNA]</scope>
    <source>
        <strain evidence="17">12CBH8</strain>
    </source>
</reference>
<dbReference type="HAMAP" id="MF_00041">
    <property type="entry name" value="Cys_tRNA_synth"/>
    <property type="match status" value="1"/>
</dbReference>
<dbReference type="InterPro" id="IPR015803">
    <property type="entry name" value="Cys-tRNA-ligase"/>
</dbReference>
<evidence type="ECO:0000256" key="9">
    <source>
        <dbReference type="ARBA" id="ARBA00022840"/>
    </source>
</evidence>
<feature type="binding site" evidence="13">
    <location>
        <position position="26"/>
    </location>
    <ligand>
        <name>Zn(2+)</name>
        <dbReference type="ChEBI" id="CHEBI:29105"/>
    </ligand>
</feature>
<feature type="short sequence motif" description="'KMSKS' region" evidence="13">
    <location>
        <begin position="263"/>
        <end position="267"/>
    </location>
</feature>
<evidence type="ECO:0000256" key="1">
    <source>
        <dbReference type="ARBA" id="ARBA00004496"/>
    </source>
</evidence>
<dbReference type="InterPro" id="IPR024909">
    <property type="entry name" value="Cys-tRNA/MSH_ligase"/>
</dbReference>
<comment type="subcellular location">
    <subcellularLocation>
        <location evidence="1 13">Cytoplasm</location>
    </subcellularLocation>
</comment>
<comment type="similarity">
    <text evidence="2 13">Belongs to the class-I aminoacyl-tRNA synthetase family.</text>
</comment>
<dbReference type="AlphaFoldDB" id="A0A7I8D1E3"/>
<dbReference type="SUPFAM" id="SSF52374">
    <property type="entry name" value="Nucleotidylyl transferase"/>
    <property type="match status" value="1"/>
</dbReference>
<name>A0A7I8D1E3_9FIRM</name>
<dbReference type="PRINTS" id="PR00983">
    <property type="entry name" value="TRNASYNTHCYS"/>
</dbReference>
<feature type="binding site" evidence="13">
    <location>
        <position position="235"/>
    </location>
    <ligand>
        <name>Zn(2+)</name>
        <dbReference type="ChEBI" id="CHEBI:29105"/>
    </ligand>
</feature>
<evidence type="ECO:0000256" key="2">
    <source>
        <dbReference type="ARBA" id="ARBA00005594"/>
    </source>
</evidence>
<organism evidence="16 17">
    <name type="scientific">Solibaculum mannosilyticum</name>
    <dbReference type="NCBI Taxonomy" id="2780922"/>
    <lineage>
        <taxon>Bacteria</taxon>
        <taxon>Bacillati</taxon>
        <taxon>Bacillota</taxon>
        <taxon>Clostridia</taxon>
        <taxon>Eubacteriales</taxon>
        <taxon>Oscillospiraceae</taxon>
        <taxon>Solibaculum</taxon>
    </lineage>
</organism>
<feature type="binding site" evidence="13">
    <location>
        <position position="266"/>
    </location>
    <ligand>
        <name>ATP</name>
        <dbReference type="ChEBI" id="CHEBI:30616"/>
    </ligand>
</feature>
<dbReference type="InterPro" id="IPR009080">
    <property type="entry name" value="tRNAsynth_Ia_anticodon-bd"/>
</dbReference>
<keyword evidence="5 13" id="KW-0436">Ligase</keyword>
<dbReference type="Pfam" id="PF23493">
    <property type="entry name" value="CysS_C"/>
    <property type="match status" value="1"/>
</dbReference>
<evidence type="ECO:0000256" key="3">
    <source>
        <dbReference type="ARBA" id="ARBA00011245"/>
    </source>
</evidence>
<keyword evidence="6 13" id="KW-0479">Metal-binding</keyword>
<protein>
    <recommendedName>
        <fullName evidence="13">Cysteine--tRNA ligase</fullName>
        <ecNumber evidence="13">6.1.1.16</ecNumber>
    </recommendedName>
    <alternativeName>
        <fullName evidence="13">Cysteinyl-tRNA synthetase</fullName>
        <shortName evidence="13">CysRS</shortName>
    </alternativeName>
</protein>